<evidence type="ECO:0000256" key="9">
    <source>
        <dbReference type="ARBA" id="ARBA00022490"/>
    </source>
</evidence>
<dbReference type="SUPFAM" id="SSF101262">
    <property type="entry name" value="Methenyltetrahydrofolate cyclohydrolase-like"/>
    <property type="match status" value="1"/>
</dbReference>
<comment type="similarity">
    <text evidence="4">In the N-terminal section; belongs to the formiminotransferase family.</text>
</comment>
<keyword evidence="15" id="KW-0456">Lyase</keyword>
<dbReference type="Proteomes" id="UP000183138">
    <property type="component" value="Unassembled WGS sequence"/>
</dbReference>
<dbReference type="Pfam" id="PF04961">
    <property type="entry name" value="FTCD_C"/>
    <property type="match status" value="1"/>
</dbReference>
<dbReference type="GO" id="GO:0005814">
    <property type="term" value="C:centriole"/>
    <property type="evidence" value="ECO:0007669"/>
    <property type="project" value="UniProtKB-SubCell"/>
</dbReference>
<evidence type="ECO:0000256" key="4">
    <source>
        <dbReference type="ARBA" id="ARBA00008297"/>
    </source>
</evidence>
<dbReference type="Pfam" id="PF02971">
    <property type="entry name" value="FTCD"/>
    <property type="match status" value="1"/>
</dbReference>
<evidence type="ECO:0000256" key="1">
    <source>
        <dbReference type="ARBA" id="ARBA00004114"/>
    </source>
</evidence>
<evidence type="ECO:0000259" key="21">
    <source>
        <dbReference type="SMART" id="SM01222"/>
    </source>
</evidence>
<organism evidence="22 23">
    <name type="scientific">Marine Group III euryarchaeote CG-Epi3</name>
    <dbReference type="NCBI Taxonomy" id="1888997"/>
    <lineage>
        <taxon>Archaea</taxon>
        <taxon>Methanobacteriati</taxon>
        <taxon>Thermoplasmatota</taxon>
        <taxon>Thermoplasmata</taxon>
        <taxon>Candidatus Thermoprofundales</taxon>
    </lineage>
</organism>
<dbReference type="SMART" id="SM01221">
    <property type="entry name" value="FTCD"/>
    <property type="match status" value="1"/>
</dbReference>
<keyword evidence="14" id="KW-0206">Cytoskeleton</keyword>
<evidence type="ECO:0000256" key="14">
    <source>
        <dbReference type="ARBA" id="ARBA00023212"/>
    </source>
</evidence>
<dbReference type="Gene3D" id="3.30.70.670">
    <property type="entry name" value="Formiminotransferase, C-terminal subdomain"/>
    <property type="match status" value="1"/>
</dbReference>
<comment type="function">
    <text evidence="17">Folate-dependent enzyme, that displays both transferase and deaminase activity. Serves to channel one-carbon units from formiminoglutamate to the folate pool.</text>
</comment>
<dbReference type="PANTHER" id="PTHR12234:SF8">
    <property type="entry name" value="FORMIMINOTRANSFERASE-CYCLODEAMINASE"/>
    <property type="match status" value="1"/>
</dbReference>
<dbReference type="InterPro" id="IPR007044">
    <property type="entry name" value="Cyclodeamin/CycHdrlase"/>
</dbReference>
<keyword evidence="10 22" id="KW-0808">Transferase</keyword>
<comment type="subcellular location">
    <subcellularLocation>
        <location evidence="1">Cytoplasm</location>
        <location evidence="1">Cytoskeleton</location>
        <location evidence="1">Microtubule organizing center</location>
        <location evidence="1">Centrosome</location>
        <location evidence="1">Centriole</location>
    </subcellularLocation>
    <subcellularLocation>
        <location evidence="2">Golgi apparatus</location>
    </subcellularLocation>
</comment>
<evidence type="ECO:0000256" key="5">
    <source>
        <dbReference type="ARBA" id="ARBA00010825"/>
    </source>
</evidence>
<dbReference type="UniPathway" id="UPA00379">
    <property type="reaction ID" value="UER00555"/>
</dbReference>
<comment type="pathway">
    <text evidence="3">Amino-acid degradation; L-histidine degradation into L-glutamate; L-glutamate from N-formimidoyl-L-glutamate (transferase route): step 1/1.</text>
</comment>
<dbReference type="Pfam" id="PF07837">
    <property type="entry name" value="FTCD_N"/>
    <property type="match status" value="1"/>
</dbReference>
<comment type="caution">
    <text evidence="22">The sequence shown here is derived from an EMBL/GenBank/DDBJ whole genome shotgun (WGS) entry which is preliminary data.</text>
</comment>
<dbReference type="EC" id="4.3.1.4" evidence="7"/>
<evidence type="ECO:0000313" key="23">
    <source>
        <dbReference type="Proteomes" id="UP000183138"/>
    </source>
</evidence>
<dbReference type="GO" id="GO:0030409">
    <property type="term" value="F:glutamate formimidoyltransferase activity"/>
    <property type="evidence" value="ECO:0007669"/>
    <property type="project" value="UniProtKB-EC"/>
</dbReference>
<evidence type="ECO:0000256" key="7">
    <source>
        <dbReference type="ARBA" id="ARBA00012998"/>
    </source>
</evidence>
<proteinExistence type="inferred from homology"/>
<dbReference type="InterPro" id="IPR036178">
    <property type="entry name" value="Formintransfe-cycloase-like_sf"/>
</dbReference>
<protein>
    <recommendedName>
        <fullName evidence="8">Formimidoyltransferase-cyclodeaminase</fullName>
        <ecNumber evidence="6">2.1.2.5</ecNumber>
        <ecNumber evidence="7">4.3.1.4</ecNumber>
    </recommendedName>
    <alternativeName>
        <fullName evidence="19">Formiminotransferase-cyclodeaminase</fullName>
    </alternativeName>
</protein>
<evidence type="ECO:0000256" key="19">
    <source>
        <dbReference type="ARBA" id="ARBA00030029"/>
    </source>
</evidence>
<gene>
    <name evidence="22" type="ORF">BEU00_01770</name>
</gene>
<keyword evidence="16" id="KW-0511">Multifunctional enzyme</keyword>
<dbReference type="AlphaFoldDB" id="A0A1J5TP83"/>
<evidence type="ECO:0000256" key="2">
    <source>
        <dbReference type="ARBA" id="ARBA00004555"/>
    </source>
</evidence>
<feature type="domain" description="Formiminotransferase N-terminal subdomain" evidence="21">
    <location>
        <begin position="5"/>
        <end position="182"/>
    </location>
</feature>
<dbReference type="Gene3D" id="3.30.990.10">
    <property type="entry name" value="Formiminotransferase, N-terminal subdomain"/>
    <property type="match status" value="1"/>
</dbReference>
<evidence type="ECO:0000256" key="8">
    <source>
        <dbReference type="ARBA" id="ARBA00017787"/>
    </source>
</evidence>
<name>A0A1J5TP83_9ARCH</name>
<dbReference type="SMART" id="SM01222">
    <property type="entry name" value="FTCD_N"/>
    <property type="match status" value="1"/>
</dbReference>
<reference evidence="22 23" key="1">
    <citation type="submission" date="2016-08" db="EMBL/GenBank/DDBJ databases">
        <title>New Insights into Marine Group III Euryarchaeota, from dark to light.</title>
        <authorList>
            <person name="Haro-Moreno J.M."/>
            <person name="Rodriguez-Valera F."/>
            <person name="Lopez-Garcia P."/>
            <person name="Moreira D."/>
            <person name="Martin-Cuadrado A.B."/>
        </authorList>
    </citation>
    <scope>NUCLEOTIDE SEQUENCE [LARGE SCALE GENOMIC DNA]</scope>
    <source>
        <strain evidence="22">CG-Epi3</strain>
    </source>
</reference>
<evidence type="ECO:0000259" key="20">
    <source>
        <dbReference type="SMART" id="SM01221"/>
    </source>
</evidence>
<dbReference type="PANTHER" id="PTHR12234">
    <property type="entry name" value="FORMIMINOTRANSFERASE-CYCLODEAMINASE"/>
    <property type="match status" value="1"/>
</dbReference>
<dbReference type="InterPro" id="IPR037064">
    <property type="entry name" value="Formiminotransferase_N_sf"/>
</dbReference>
<keyword evidence="12" id="KW-0290">Folate-binding</keyword>
<dbReference type="InterPro" id="IPR004227">
    <property type="entry name" value="Formiminotransferase_cat"/>
</dbReference>
<dbReference type="EMBL" id="MIYY01000030">
    <property type="protein sequence ID" value="OIR22751.1"/>
    <property type="molecule type" value="Genomic_DNA"/>
</dbReference>
<evidence type="ECO:0000256" key="18">
    <source>
        <dbReference type="ARBA" id="ARBA00025915"/>
    </source>
</evidence>
<evidence type="ECO:0000256" key="13">
    <source>
        <dbReference type="ARBA" id="ARBA00023034"/>
    </source>
</evidence>
<dbReference type="InterPro" id="IPR022384">
    <property type="entry name" value="FormiminoTrfase_cat_dom_sf"/>
</dbReference>
<dbReference type="Gene3D" id="1.20.120.680">
    <property type="entry name" value="Formiminotetrahydrofolate cyclodeaminase monomer, up-and-down helical bundle"/>
    <property type="match status" value="1"/>
</dbReference>
<evidence type="ECO:0000256" key="12">
    <source>
        <dbReference type="ARBA" id="ARBA00022954"/>
    </source>
</evidence>
<evidence type="ECO:0000256" key="11">
    <source>
        <dbReference type="ARBA" id="ARBA00022808"/>
    </source>
</evidence>
<evidence type="ECO:0000256" key="17">
    <source>
        <dbReference type="ARBA" id="ARBA00025506"/>
    </source>
</evidence>
<dbReference type="SUPFAM" id="SSF55116">
    <property type="entry name" value="Formiminotransferase domain of formiminotransferase-cyclodeaminase"/>
    <property type="match status" value="3"/>
</dbReference>
<evidence type="ECO:0000256" key="3">
    <source>
        <dbReference type="ARBA" id="ARBA00005082"/>
    </source>
</evidence>
<dbReference type="EC" id="2.1.2.5" evidence="6"/>
<evidence type="ECO:0000256" key="15">
    <source>
        <dbReference type="ARBA" id="ARBA00023239"/>
    </source>
</evidence>
<evidence type="ECO:0000256" key="10">
    <source>
        <dbReference type="ARBA" id="ARBA00022679"/>
    </source>
</evidence>
<dbReference type="GO" id="GO:0019557">
    <property type="term" value="P:L-histidine catabolic process to glutamate and formate"/>
    <property type="evidence" value="ECO:0007669"/>
    <property type="project" value="UniProtKB-UniPathway"/>
</dbReference>
<evidence type="ECO:0000256" key="6">
    <source>
        <dbReference type="ARBA" id="ARBA00012252"/>
    </source>
</evidence>
<comment type="similarity">
    <text evidence="5">In the C-terminal section; belongs to the cyclodeaminase/cyclohydrolase family.</text>
</comment>
<dbReference type="GO" id="GO:0005542">
    <property type="term" value="F:folic acid binding"/>
    <property type="evidence" value="ECO:0007669"/>
    <property type="project" value="UniProtKB-KW"/>
</dbReference>
<feature type="domain" description="Formiminotransferase C-terminal subdomain" evidence="20">
    <location>
        <begin position="183"/>
        <end position="396"/>
    </location>
</feature>
<comment type="subunit">
    <text evidence="18">Homooctamer, including four polyglutamate binding sites. The subunits are arranged as a tetramer of dimers, and form a planar ring-shaped structure.</text>
</comment>
<evidence type="ECO:0000256" key="16">
    <source>
        <dbReference type="ARBA" id="ARBA00023268"/>
    </source>
</evidence>
<dbReference type="GO" id="GO:0019556">
    <property type="term" value="P:L-histidine catabolic process to glutamate and formamide"/>
    <property type="evidence" value="ECO:0007669"/>
    <property type="project" value="UniProtKB-UniPathway"/>
</dbReference>
<dbReference type="NCBIfam" id="TIGR02024">
    <property type="entry name" value="FtcD"/>
    <property type="match status" value="1"/>
</dbReference>
<dbReference type="InterPro" id="IPR013802">
    <property type="entry name" value="Formiminotransferase_C"/>
</dbReference>
<keyword evidence="13" id="KW-0333">Golgi apparatus</keyword>
<dbReference type="GO" id="GO:0030412">
    <property type="term" value="F:formimidoyltetrahydrofolate cyclodeaminase activity"/>
    <property type="evidence" value="ECO:0007669"/>
    <property type="project" value="UniProtKB-EC"/>
</dbReference>
<dbReference type="InterPro" id="IPR037070">
    <property type="entry name" value="Formiminotransferase_C_sf"/>
</dbReference>
<keyword evidence="9" id="KW-0963">Cytoplasm</keyword>
<dbReference type="InterPro" id="IPR051623">
    <property type="entry name" value="FTCD"/>
</dbReference>
<dbReference type="InterPro" id="IPR012886">
    <property type="entry name" value="Formiminotransferase_N"/>
</dbReference>
<sequence>MSLTKIVECVPNFSEGKDRKIIDKICSAIKTIDTVEILDVDMGADTNRTVVTFIAESEHVAKAAYKGIEKAAELIDMNAHTGAHPRMGATDVCPFVPVSNITMKECVDIAKELGRIVGDQLDIPIFLYEAAAVNEERQNLANVRNGEYEGFSEKLKDPNWKPDFGPTKLNVKSGVTAIGAREFLIAYNINLNTTDRTYANEIAYELRERGRWKRINQKDNYYYKGDIVNFGKNYYPDGNSDYVGKNLEEIEAFYRKDGRDFRKRYNSLGLDPDNLFGKPVYKDGKFTHVKGLGWVIPEYNRAQISMNLTNYKISSIHKIFEAACEEADKRGLRVTGSEIVGLIPYQAIEEAGKYYLKKMGKSPGMPPKDLVNVAIQSLGLSDVSDFKPSEKILGMPKNSGELANRITFDLIDEVSRDTPAPGGGSVAAISGSLGVALGVMVANLCVSKTGFEKHSKELGRIAEEGQKIKDFLVNAIDEDTNAFDKVIKAMRMPKDTDSEKKIRDLNMQEGYKAATEIPLETVEYCYKALNICDDISKLMDDSMASDVGSGAHMAIAGARSAAYNVRINLNSIKDEKYVTTTKAELEKVLSNCEIILEVITKRVEEKL</sequence>
<evidence type="ECO:0000313" key="22">
    <source>
        <dbReference type="EMBL" id="OIR22751.1"/>
    </source>
</evidence>
<accession>A0A1J5TP83</accession>
<keyword evidence="11" id="KW-0369">Histidine metabolism</keyword>